<dbReference type="GeneID" id="78512527"/>
<dbReference type="PATRIC" id="fig|633147.7.peg.438"/>
<proteinExistence type="predicted"/>
<evidence type="ECO:0000313" key="3">
    <source>
        <dbReference type="Proteomes" id="UP000000333"/>
    </source>
</evidence>
<name>E1QVR1_OLSUV</name>
<evidence type="ECO:0000313" key="2">
    <source>
        <dbReference type="EMBL" id="ADK68214.1"/>
    </source>
</evidence>
<reference evidence="2 3" key="1">
    <citation type="journal article" date="2010" name="Stand. Genomic Sci.">
        <title>Complete genome sequence of Olsenella uli type strain (VPI D76D-27C).</title>
        <authorList>
            <person name="Goker M."/>
            <person name="Held B."/>
            <person name="Lucas S."/>
            <person name="Nolan M."/>
            <person name="Yasawong M."/>
            <person name="Glavina Del Rio T."/>
            <person name="Tice H."/>
            <person name="Cheng J.F."/>
            <person name="Bruce D."/>
            <person name="Detter J.C."/>
            <person name="Tapia R."/>
            <person name="Han C."/>
            <person name="Goodwin L."/>
            <person name="Pitluck S."/>
            <person name="Liolios K."/>
            <person name="Ivanova N."/>
            <person name="Mavromatis K."/>
            <person name="Mikhailova N."/>
            <person name="Pati A."/>
            <person name="Chen A."/>
            <person name="Palaniappan K."/>
            <person name="Land M."/>
            <person name="Hauser L."/>
            <person name="Chang Y.J."/>
            <person name="Jeffries C.D."/>
            <person name="Rohde M."/>
            <person name="Sikorski J."/>
            <person name="Pukall R."/>
            <person name="Woyke T."/>
            <person name="Bristow J."/>
            <person name="Eisen J.A."/>
            <person name="Markowitz V."/>
            <person name="Hugenholtz P."/>
            <person name="Kyrpides N.C."/>
            <person name="Klenk H.P."/>
            <person name="Lapidus A."/>
        </authorList>
    </citation>
    <scope>NUCLEOTIDE SEQUENCE [LARGE SCALE GENOMIC DNA]</scope>
    <source>
        <strain evidence="3">ATCC 49627 / DSM 7084 / CIP 109912 / JCM 12494 / NCIMB 702895 / VPI D76D-27C</strain>
    </source>
</reference>
<organism evidence="2 3">
    <name type="scientific">Olsenella uli (strain ATCC 49627 / DSM 7084 / CCUG 31166 / CIP 109912 / JCM 12494 / LMG 11480 / NCIMB 702895 / VPI D76D-27C)</name>
    <name type="common">Lactobacillus uli</name>
    <dbReference type="NCBI Taxonomy" id="633147"/>
    <lineage>
        <taxon>Bacteria</taxon>
        <taxon>Bacillati</taxon>
        <taxon>Actinomycetota</taxon>
        <taxon>Coriobacteriia</taxon>
        <taxon>Coriobacteriales</taxon>
        <taxon>Atopobiaceae</taxon>
        <taxon>Olsenella</taxon>
    </lineage>
</organism>
<feature type="region of interest" description="Disordered" evidence="1">
    <location>
        <begin position="137"/>
        <end position="189"/>
    </location>
</feature>
<feature type="compositionally biased region" description="Low complexity" evidence="1">
    <location>
        <begin position="137"/>
        <end position="164"/>
    </location>
</feature>
<sequence length="189" mass="19802">MGYWGSEAFDLDVVEGRHPRQDRGRAPFEVVEGGGLDARAREGVSRAFVQRLRAFVAVASLFVALGACRVLLTSATVGILQQNVALEEGIDDARALNGDLKIERSVLSSSTRIDRIATQNYGMVYPTSTDSVTIGDAAQASGQQSRAQQDADAAGDSSDGGVAAWKEAQKASADDAQGVQEAGSNAVTL</sequence>
<evidence type="ECO:0000256" key="1">
    <source>
        <dbReference type="SAM" id="MobiDB-lite"/>
    </source>
</evidence>
<dbReference type="KEGG" id="ols:Olsu_1104"/>
<dbReference type="RefSeq" id="WP_013251966.1">
    <property type="nucleotide sequence ID" value="NC_014363.1"/>
</dbReference>
<keyword evidence="3" id="KW-1185">Reference proteome</keyword>
<dbReference type="eggNOG" id="COG3116">
    <property type="taxonomic scope" value="Bacteria"/>
</dbReference>
<dbReference type="Proteomes" id="UP000000333">
    <property type="component" value="Chromosome"/>
</dbReference>
<evidence type="ECO:0008006" key="4">
    <source>
        <dbReference type="Google" id="ProtNLM"/>
    </source>
</evidence>
<dbReference type="OrthoDB" id="3186662at2"/>
<accession>E1QVR1</accession>
<dbReference type="AlphaFoldDB" id="E1QVR1"/>
<dbReference type="HOGENOM" id="CLU_123309_0_0_11"/>
<protein>
    <recommendedName>
        <fullName evidence="4">Cell division protein FtsL</fullName>
    </recommendedName>
</protein>
<dbReference type="EMBL" id="CP002106">
    <property type="protein sequence ID" value="ADK68214.1"/>
    <property type="molecule type" value="Genomic_DNA"/>
</dbReference>
<gene>
    <name evidence="2" type="ordered locus">Olsu_1104</name>
</gene>
<dbReference type="STRING" id="633147.Olsu_1104"/>